<name>A0A7G9RCK4_9ACTN</name>
<dbReference type="RefSeq" id="WP_187579171.1">
    <property type="nucleotide sequence ID" value="NZ_CP060713.1"/>
</dbReference>
<sequence>MARTVVVLCDVHLEQGRRVKAEELPPVAIEDKGPRVLALCAACRRDYYDPFKQLVEDLAQELPEQDAPLSGPGDEQEGESGDEQEGESGDETEQQEPEEDEPQREDPERVIAESPAMQVVPDEPDTARWDCPMDDCDKSYSASGENRAEDLKRLGNLHLSTGHHLDKAARQELLSA</sequence>
<dbReference type="EMBL" id="CP060713">
    <property type="protein sequence ID" value="QNN53329.1"/>
    <property type="molecule type" value="Genomic_DNA"/>
</dbReference>
<evidence type="ECO:0000313" key="2">
    <source>
        <dbReference type="EMBL" id="QNN53329.1"/>
    </source>
</evidence>
<organism evidence="2 3">
    <name type="scientific">Nocardioides mesophilus</name>
    <dbReference type="NCBI Taxonomy" id="433659"/>
    <lineage>
        <taxon>Bacteria</taxon>
        <taxon>Bacillati</taxon>
        <taxon>Actinomycetota</taxon>
        <taxon>Actinomycetes</taxon>
        <taxon>Propionibacteriales</taxon>
        <taxon>Nocardioidaceae</taxon>
        <taxon>Nocardioides</taxon>
    </lineage>
</organism>
<evidence type="ECO:0000313" key="3">
    <source>
        <dbReference type="Proteomes" id="UP000515947"/>
    </source>
</evidence>
<dbReference type="KEGG" id="nmes:H9L09_02320"/>
<evidence type="ECO:0000256" key="1">
    <source>
        <dbReference type="SAM" id="MobiDB-lite"/>
    </source>
</evidence>
<feature type="region of interest" description="Disordered" evidence="1">
    <location>
        <begin position="60"/>
        <end position="144"/>
    </location>
</feature>
<accession>A0A7G9RCK4</accession>
<keyword evidence="3" id="KW-1185">Reference proteome</keyword>
<proteinExistence type="predicted"/>
<feature type="compositionally biased region" description="Acidic residues" evidence="1">
    <location>
        <begin position="74"/>
        <end position="103"/>
    </location>
</feature>
<reference evidence="2 3" key="1">
    <citation type="submission" date="2020-08" db="EMBL/GenBank/DDBJ databases">
        <title>Genome sequence of Nocardioides mesophilus KACC 16243T.</title>
        <authorList>
            <person name="Hyun D.-W."/>
            <person name="Bae J.-W."/>
        </authorList>
    </citation>
    <scope>NUCLEOTIDE SEQUENCE [LARGE SCALE GENOMIC DNA]</scope>
    <source>
        <strain evidence="2 3">KACC 16243</strain>
    </source>
</reference>
<gene>
    <name evidence="2" type="ORF">H9L09_02320</name>
</gene>
<dbReference type="AlphaFoldDB" id="A0A7G9RCK4"/>
<dbReference type="Proteomes" id="UP000515947">
    <property type="component" value="Chromosome"/>
</dbReference>
<protein>
    <submittedName>
        <fullName evidence="2">Uncharacterized protein</fullName>
    </submittedName>
</protein>